<name>A0ABT5V4Q7_9ACTO</name>
<comment type="caution">
    <text evidence="2">The sequence shown here is derived from an EMBL/GenBank/DDBJ whole genome shotgun (WGS) entry which is preliminary data.</text>
</comment>
<dbReference type="GeneID" id="83608608"/>
<dbReference type="RefSeq" id="WP_274733629.1">
    <property type="nucleotide sequence ID" value="NZ_CAMXYX010000009.1"/>
</dbReference>
<organism evidence="2 3">
    <name type="scientific">Actinotignum sanguinis</name>
    <dbReference type="NCBI Taxonomy" id="1445614"/>
    <lineage>
        <taxon>Bacteria</taxon>
        <taxon>Bacillati</taxon>
        <taxon>Actinomycetota</taxon>
        <taxon>Actinomycetes</taxon>
        <taxon>Actinomycetales</taxon>
        <taxon>Actinomycetaceae</taxon>
        <taxon>Actinotignum</taxon>
    </lineage>
</organism>
<feature type="transmembrane region" description="Helical" evidence="1">
    <location>
        <begin position="52"/>
        <end position="70"/>
    </location>
</feature>
<dbReference type="EMBL" id="JARBHI010000004">
    <property type="protein sequence ID" value="MDE1655935.1"/>
    <property type="molecule type" value="Genomic_DNA"/>
</dbReference>
<proteinExistence type="predicted"/>
<dbReference type="InterPro" id="IPR016566">
    <property type="entry name" value="UCP010219"/>
</dbReference>
<evidence type="ECO:0000313" key="2">
    <source>
        <dbReference type="EMBL" id="MDE1655935.1"/>
    </source>
</evidence>
<sequence>MDTTTPGGGLRAVLGEEFDAWKAIGGVRGVIEANVPALVFVIIYLATRNIPLAVLVPLGMAIVAILVRLIQRIDVMPALGGLFVVGISAFFAWRSGRAETYFLPGFLTNAAYAVGVTISLLIRRPIMGYVIGMLRGDIAAWRSATHSAARLTYRRYTRITWLWLAMFAGRVVVQLPFFISGNTAALGVIKIIAGPVLFCLILWATWLLVRSLPPASTYLEASASAADSPSESCTEAGRGRK</sequence>
<keyword evidence="1" id="KW-1133">Transmembrane helix</keyword>
<gene>
    <name evidence="2" type="ORF">PWJ81_02495</name>
</gene>
<feature type="transmembrane region" description="Helical" evidence="1">
    <location>
        <begin position="101"/>
        <end position="122"/>
    </location>
</feature>
<keyword evidence="3" id="KW-1185">Reference proteome</keyword>
<dbReference type="Proteomes" id="UP001219297">
    <property type="component" value="Unassembled WGS sequence"/>
</dbReference>
<keyword evidence="1" id="KW-0472">Membrane</keyword>
<feature type="transmembrane region" description="Helical" evidence="1">
    <location>
        <begin position="185"/>
        <end position="209"/>
    </location>
</feature>
<feature type="transmembrane region" description="Helical" evidence="1">
    <location>
        <begin position="77"/>
        <end position="95"/>
    </location>
</feature>
<reference evidence="2 3" key="1">
    <citation type="submission" date="2023-02" db="EMBL/GenBank/DDBJ databases">
        <title>Defining the Infant Male Urobiome and Moving Towards Mechanisms in Urobiome Research.</title>
        <authorList>
            <person name="Reasoner S."/>
            <person name="Flores V."/>
            <person name="Van Horn G."/>
            <person name="Morales G."/>
            <person name="Peard L."/>
            <person name="Abelson B."/>
            <person name="Manuel C."/>
            <person name="Lee J."/>
            <person name="Baker B."/>
            <person name="Williams T."/>
            <person name="Schmitz J."/>
            <person name="Clayton D."/>
            <person name="Hadjifrangiskou M."/>
        </authorList>
    </citation>
    <scope>NUCLEOTIDE SEQUENCE [LARGE SCALE GENOMIC DNA]</scope>
    <source>
        <strain evidence="2 3">AS1053</strain>
    </source>
</reference>
<accession>A0ABT5V4Q7</accession>
<keyword evidence="1" id="KW-0812">Transmembrane</keyword>
<dbReference type="Pfam" id="PF11361">
    <property type="entry name" value="DUF3159"/>
    <property type="match status" value="1"/>
</dbReference>
<evidence type="ECO:0000256" key="1">
    <source>
        <dbReference type="SAM" id="Phobius"/>
    </source>
</evidence>
<feature type="transmembrane region" description="Helical" evidence="1">
    <location>
        <begin position="160"/>
        <end position="179"/>
    </location>
</feature>
<feature type="transmembrane region" description="Helical" evidence="1">
    <location>
        <begin position="29"/>
        <end position="46"/>
    </location>
</feature>
<evidence type="ECO:0000313" key="3">
    <source>
        <dbReference type="Proteomes" id="UP001219297"/>
    </source>
</evidence>
<protein>
    <submittedName>
        <fullName evidence="2">DUF3159 domain-containing protein</fullName>
    </submittedName>
</protein>
<dbReference type="PIRSF" id="PIRSF010219">
    <property type="entry name" value="UCP010219"/>
    <property type="match status" value="1"/>
</dbReference>